<protein>
    <submittedName>
        <fullName evidence="3">Type IV pilus assembly protein PilZ</fullName>
    </submittedName>
</protein>
<keyword evidence="1" id="KW-1133">Transmembrane helix</keyword>
<dbReference type="PaxDb" id="123214-PERMA_0083"/>
<evidence type="ECO:0000313" key="3">
    <source>
        <dbReference type="EMBL" id="ACO04628.1"/>
    </source>
</evidence>
<evidence type="ECO:0000313" key="4">
    <source>
        <dbReference type="Proteomes" id="UP000001366"/>
    </source>
</evidence>
<dbReference type="KEGG" id="pmx:PERMA_0083"/>
<sequence>MDERVNILVEAWRQAVEQGANYKALLIIFTVFIAVVIFFMFYMKLKEIVSLKYMKKAFFEEASLYDLTPEEAEILWKYARKLKRDPFLTLEIKATFEKVIQQYTNENPDFDDNMIRNMRKKLGFDTLPEYVPLVTTKDIDIFQTGKMFTETGKSYSVALYDKDERFMYWLLIDTHQPFDFKKGDKVKVKFLRRNDGIYTIETVIEDIIREDDKYIVKLPHVFKMERVQRRKEFRVHVQFPVSLTFKFDEEEVKIEAEAVDISSEGIRVCIPEDIHQKYRLNIGKEIYVEFKLNNRTFSFESSIRNIYREEKKVCYGLHFMKMEERDKESIVSFIIRAEQELLKQYKKLLGRSKTKRV</sequence>
<keyword evidence="4" id="KW-1185">Reference proteome</keyword>
<evidence type="ECO:0000259" key="2">
    <source>
        <dbReference type="Pfam" id="PF07238"/>
    </source>
</evidence>
<feature type="domain" description="PilZ" evidence="2">
    <location>
        <begin position="228"/>
        <end position="335"/>
    </location>
</feature>
<dbReference type="RefSeq" id="WP_012676865.1">
    <property type="nucleotide sequence ID" value="NC_012440.1"/>
</dbReference>
<accession>C0QT66</accession>
<dbReference type="OrthoDB" id="10536at2"/>
<organism evidence="3 4">
    <name type="scientific">Persephonella marina (strain DSM 14350 / EX-H1)</name>
    <dbReference type="NCBI Taxonomy" id="123214"/>
    <lineage>
        <taxon>Bacteria</taxon>
        <taxon>Pseudomonadati</taxon>
        <taxon>Aquificota</taxon>
        <taxon>Aquificia</taxon>
        <taxon>Aquificales</taxon>
        <taxon>Hydrogenothermaceae</taxon>
        <taxon>Persephonella</taxon>
    </lineage>
</organism>
<dbReference type="EMBL" id="CP001230">
    <property type="protein sequence ID" value="ACO04628.1"/>
    <property type="molecule type" value="Genomic_DNA"/>
</dbReference>
<dbReference type="HOGENOM" id="CLU_785084_0_0_0"/>
<dbReference type="AlphaFoldDB" id="C0QT66"/>
<keyword evidence="1" id="KW-0472">Membrane</keyword>
<dbReference type="eggNOG" id="COG5581">
    <property type="taxonomic scope" value="Bacteria"/>
</dbReference>
<gene>
    <name evidence="3" type="ordered locus">PERMA_0083</name>
</gene>
<proteinExistence type="predicted"/>
<keyword evidence="1" id="KW-0812">Transmembrane</keyword>
<evidence type="ECO:0000256" key="1">
    <source>
        <dbReference type="SAM" id="Phobius"/>
    </source>
</evidence>
<dbReference type="Proteomes" id="UP000001366">
    <property type="component" value="Chromosome"/>
</dbReference>
<dbReference type="Gene3D" id="2.40.10.220">
    <property type="entry name" value="predicted glycosyltransferase like domains"/>
    <property type="match status" value="1"/>
</dbReference>
<reference evidence="3 4" key="1">
    <citation type="journal article" date="2009" name="J. Bacteriol.">
        <title>Complete and draft genome sequences of six members of the Aquificales.</title>
        <authorList>
            <person name="Reysenbach A.L."/>
            <person name="Hamamura N."/>
            <person name="Podar M."/>
            <person name="Griffiths E."/>
            <person name="Ferreira S."/>
            <person name="Hochstein R."/>
            <person name="Heidelberg J."/>
            <person name="Johnson J."/>
            <person name="Mead D."/>
            <person name="Pohorille A."/>
            <person name="Sarmiento M."/>
            <person name="Schweighofer K."/>
            <person name="Seshadri R."/>
            <person name="Voytek M.A."/>
        </authorList>
    </citation>
    <scope>NUCLEOTIDE SEQUENCE [LARGE SCALE GENOMIC DNA]</scope>
    <source>
        <strain evidence="4">DSM 14350 / EX-H1</strain>
    </source>
</reference>
<feature type="transmembrane region" description="Helical" evidence="1">
    <location>
        <begin position="24"/>
        <end position="45"/>
    </location>
</feature>
<dbReference type="GO" id="GO:0035438">
    <property type="term" value="F:cyclic-di-GMP binding"/>
    <property type="evidence" value="ECO:0007669"/>
    <property type="project" value="InterPro"/>
</dbReference>
<dbReference type="STRING" id="123214.PERMA_0083"/>
<dbReference type="InterPro" id="IPR009875">
    <property type="entry name" value="PilZ_domain"/>
</dbReference>
<dbReference type="SUPFAM" id="SSF141371">
    <property type="entry name" value="PilZ domain-like"/>
    <property type="match status" value="1"/>
</dbReference>
<dbReference type="Pfam" id="PF07238">
    <property type="entry name" value="PilZ"/>
    <property type="match status" value="1"/>
</dbReference>
<name>C0QT66_PERMH</name>